<dbReference type="InterPro" id="IPR016130">
    <property type="entry name" value="Tyr_Pase_AS"/>
</dbReference>
<dbReference type="InterPro" id="IPR026893">
    <property type="entry name" value="Tyr/Ser_Pase_IphP-type"/>
</dbReference>
<evidence type="ECO:0000313" key="4">
    <source>
        <dbReference type="Proteomes" id="UP000468943"/>
    </source>
</evidence>
<dbReference type="Proteomes" id="UP000468943">
    <property type="component" value="Unassembled WGS sequence"/>
</dbReference>
<gene>
    <name evidence="3" type="ORF">GRI36_10185</name>
</gene>
<protein>
    <submittedName>
        <fullName evidence="3">Protein-tyrosine-phosphatase</fullName>
    </submittedName>
</protein>
<dbReference type="Gene3D" id="3.90.190.10">
    <property type="entry name" value="Protein tyrosine phosphatase superfamily"/>
    <property type="match status" value="1"/>
</dbReference>
<dbReference type="PROSITE" id="PS00383">
    <property type="entry name" value="TYR_PHOSPHATASE_1"/>
    <property type="match status" value="1"/>
</dbReference>
<dbReference type="GO" id="GO:0004721">
    <property type="term" value="F:phosphoprotein phosphatase activity"/>
    <property type="evidence" value="ECO:0007669"/>
    <property type="project" value="InterPro"/>
</dbReference>
<comment type="similarity">
    <text evidence="1">Belongs to the protein-tyrosine phosphatase family.</text>
</comment>
<dbReference type="PANTHER" id="PTHR31126">
    <property type="entry name" value="TYROSINE-PROTEIN PHOSPHATASE"/>
    <property type="match status" value="1"/>
</dbReference>
<name>A0A6I4SQ18_9SPHN</name>
<proteinExistence type="inferred from homology"/>
<organism evidence="3 4">
    <name type="scientific">Pontixanthobacter gangjinensis</name>
    <dbReference type="NCBI Taxonomy" id="1028742"/>
    <lineage>
        <taxon>Bacteria</taxon>
        <taxon>Pseudomonadati</taxon>
        <taxon>Pseudomonadota</taxon>
        <taxon>Alphaproteobacteria</taxon>
        <taxon>Sphingomonadales</taxon>
        <taxon>Erythrobacteraceae</taxon>
        <taxon>Pontixanthobacter</taxon>
    </lineage>
</organism>
<dbReference type="EMBL" id="WTYS01000001">
    <property type="protein sequence ID" value="MXO57250.1"/>
    <property type="molecule type" value="Genomic_DNA"/>
</dbReference>
<reference evidence="3 4" key="1">
    <citation type="submission" date="2019-12" db="EMBL/GenBank/DDBJ databases">
        <title>Genomic-based taxomic classification of the family Erythrobacteraceae.</title>
        <authorList>
            <person name="Xu L."/>
        </authorList>
    </citation>
    <scope>NUCLEOTIDE SEQUENCE [LARGE SCALE GENOMIC DNA]</scope>
    <source>
        <strain evidence="3 4">JCM 17802</strain>
    </source>
</reference>
<dbReference type="SUPFAM" id="SSF52799">
    <property type="entry name" value="(Phosphotyrosine protein) phosphatases II"/>
    <property type="match status" value="1"/>
</dbReference>
<evidence type="ECO:0000259" key="2">
    <source>
        <dbReference type="PROSITE" id="PS50056"/>
    </source>
</evidence>
<dbReference type="PROSITE" id="PS50056">
    <property type="entry name" value="TYR_PHOSPHATASE_2"/>
    <property type="match status" value="1"/>
</dbReference>
<accession>A0A6I4SQ18</accession>
<dbReference type="PANTHER" id="PTHR31126:SF1">
    <property type="entry name" value="TYROSINE SPECIFIC PROTEIN PHOSPHATASES DOMAIN-CONTAINING PROTEIN"/>
    <property type="match status" value="1"/>
</dbReference>
<dbReference type="InterPro" id="IPR029021">
    <property type="entry name" value="Prot-tyrosine_phosphatase-like"/>
</dbReference>
<keyword evidence="4" id="KW-1185">Reference proteome</keyword>
<sequence>MEKSRVIPLDGVHNFRDYGGYPVEGGGRVKSGLLFRSGQHLEATDADLAGIERLRLKHIIDMRGASERSSYPCRRADTFSASVVFYDGETAALAPHVEAASGALDDAAVHKKMERLYSRLPTREPVLWIMRRYFELLAQGDGATLVHCLAGKDRTGMAVALLHHALGVHPDDAMEDFLLTNTAGNIDARIEAGASAVREKWGNISDSTIRVLMGVDASYLLAMRKAVEEAHGSLDAFLRDVLEVDDKQREALRLHLIEA</sequence>
<dbReference type="Pfam" id="PF13350">
    <property type="entry name" value="Y_phosphatase3"/>
    <property type="match status" value="1"/>
</dbReference>
<dbReference type="InterPro" id="IPR000387">
    <property type="entry name" value="Tyr_Pase_dom"/>
</dbReference>
<dbReference type="AlphaFoldDB" id="A0A6I4SQ18"/>
<feature type="domain" description="Tyrosine specific protein phosphatases" evidence="2">
    <location>
        <begin position="124"/>
        <end position="175"/>
    </location>
</feature>
<dbReference type="RefSeq" id="WP_160598358.1">
    <property type="nucleotide sequence ID" value="NZ_WTYS01000001.1"/>
</dbReference>
<dbReference type="OrthoDB" id="1188001at2"/>
<comment type="caution">
    <text evidence="3">The sequence shown here is derived from an EMBL/GenBank/DDBJ whole genome shotgun (WGS) entry which is preliminary data.</text>
</comment>
<evidence type="ECO:0000256" key="1">
    <source>
        <dbReference type="ARBA" id="ARBA00009580"/>
    </source>
</evidence>
<evidence type="ECO:0000313" key="3">
    <source>
        <dbReference type="EMBL" id="MXO57250.1"/>
    </source>
</evidence>